<reference evidence="2" key="1">
    <citation type="submission" date="2021-02" db="EMBL/GenBank/DDBJ databases">
        <authorList>
            <person name="Nowell W R."/>
        </authorList>
    </citation>
    <scope>NUCLEOTIDE SEQUENCE</scope>
</reference>
<feature type="compositionally biased region" description="Polar residues" evidence="1">
    <location>
        <begin position="1"/>
        <end position="18"/>
    </location>
</feature>
<organism evidence="2 3">
    <name type="scientific">Rotaria magnacalcarata</name>
    <dbReference type="NCBI Taxonomy" id="392030"/>
    <lineage>
        <taxon>Eukaryota</taxon>
        <taxon>Metazoa</taxon>
        <taxon>Spiralia</taxon>
        <taxon>Gnathifera</taxon>
        <taxon>Rotifera</taxon>
        <taxon>Eurotatoria</taxon>
        <taxon>Bdelloidea</taxon>
        <taxon>Philodinida</taxon>
        <taxon>Philodinidae</taxon>
        <taxon>Rotaria</taxon>
    </lineage>
</organism>
<feature type="region of interest" description="Disordered" evidence="1">
    <location>
        <begin position="1"/>
        <end position="28"/>
    </location>
</feature>
<protein>
    <submittedName>
        <fullName evidence="2">Uncharacterized protein</fullName>
    </submittedName>
</protein>
<evidence type="ECO:0000313" key="2">
    <source>
        <dbReference type="EMBL" id="CAF3866273.1"/>
    </source>
</evidence>
<sequence length="28" mass="2962">MGNEQSSSPQQGSSNTEPNYPLGGRHSD</sequence>
<dbReference type="EMBL" id="CAJOBH010001651">
    <property type="protein sequence ID" value="CAF3866273.1"/>
    <property type="molecule type" value="Genomic_DNA"/>
</dbReference>
<proteinExistence type="predicted"/>
<accession>A0A8S2L1N9</accession>
<gene>
    <name evidence="2" type="ORF">BYL167_LOCUS6666</name>
</gene>
<comment type="caution">
    <text evidence="2">The sequence shown here is derived from an EMBL/GenBank/DDBJ whole genome shotgun (WGS) entry which is preliminary data.</text>
</comment>
<dbReference type="AlphaFoldDB" id="A0A8S2L1N9"/>
<evidence type="ECO:0000313" key="3">
    <source>
        <dbReference type="Proteomes" id="UP000681967"/>
    </source>
</evidence>
<name>A0A8S2L1N9_9BILA</name>
<evidence type="ECO:0000256" key="1">
    <source>
        <dbReference type="SAM" id="MobiDB-lite"/>
    </source>
</evidence>
<feature type="non-terminal residue" evidence="2">
    <location>
        <position position="28"/>
    </location>
</feature>
<dbReference type="Proteomes" id="UP000681967">
    <property type="component" value="Unassembled WGS sequence"/>
</dbReference>